<evidence type="ECO:0000256" key="6">
    <source>
        <dbReference type="SAM" id="MobiDB-lite"/>
    </source>
</evidence>
<accession>A0A0B7NAX3</accession>
<dbReference type="GO" id="GO:0000981">
    <property type="term" value="F:DNA-binding transcription factor activity, RNA polymerase II-specific"/>
    <property type="evidence" value="ECO:0007669"/>
    <property type="project" value="TreeGrafter"/>
</dbReference>
<dbReference type="InterPro" id="IPR011598">
    <property type="entry name" value="bHLH_dom"/>
</dbReference>
<dbReference type="InterPro" id="IPR052207">
    <property type="entry name" value="Max-like/E-box_TFs"/>
</dbReference>
<reference evidence="8 9" key="1">
    <citation type="submission" date="2014-09" db="EMBL/GenBank/DDBJ databases">
        <authorList>
            <person name="Ellenberger Sabrina"/>
        </authorList>
    </citation>
    <scope>NUCLEOTIDE SEQUENCE [LARGE SCALE GENOMIC DNA]</scope>
    <source>
        <strain evidence="8 9">CBS 412.66</strain>
    </source>
</reference>
<dbReference type="OrthoDB" id="5778525at2759"/>
<dbReference type="Gene3D" id="4.10.280.10">
    <property type="entry name" value="Helix-loop-helix DNA-binding domain"/>
    <property type="match status" value="1"/>
</dbReference>
<protein>
    <recommendedName>
        <fullName evidence="7">BHLH domain-containing protein</fullName>
    </recommendedName>
</protein>
<dbReference type="EMBL" id="LN727569">
    <property type="protein sequence ID" value="CEP12174.1"/>
    <property type="molecule type" value="Genomic_DNA"/>
</dbReference>
<dbReference type="PROSITE" id="PS50888">
    <property type="entry name" value="BHLH"/>
    <property type="match status" value="1"/>
</dbReference>
<dbReference type="Proteomes" id="UP000054107">
    <property type="component" value="Unassembled WGS sequence"/>
</dbReference>
<keyword evidence="2" id="KW-0805">Transcription regulation</keyword>
<evidence type="ECO:0000256" key="5">
    <source>
        <dbReference type="ARBA" id="ARBA00023242"/>
    </source>
</evidence>
<dbReference type="Pfam" id="PF23181">
    <property type="entry name" value="bHLH_INO4"/>
    <property type="match status" value="1"/>
</dbReference>
<comment type="subcellular location">
    <subcellularLocation>
        <location evidence="1">Nucleus</location>
    </subcellularLocation>
</comment>
<keyword evidence="9" id="KW-1185">Reference proteome</keyword>
<dbReference type="GO" id="GO:0000978">
    <property type="term" value="F:RNA polymerase II cis-regulatory region sequence-specific DNA binding"/>
    <property type="evidence" value="ECO:0007669"/>
    <property type="project" value="TreeGrafter"/>
</dbReference>
<keyword evidence="5" id="KW-0539">Nucleus</keyword>
<dbReference type="SMART" id="SM00353">
    <property type="entry name" value="HLH"/>
    <property type="match status" value="1"/>
</dbReference>
<feature type="compositionally biased region" description="Polar residues" evidence="6">
    <location>
        <begin position="57"/>
        <end position="68"/>
    </location>
</feature>
<evidence type="ECO:0000256" key="2">
    <source>
        <dbReference type="ARBA" id="ARBA00023015"/>
    </source>
</evidence>
<feature type="domain" description="BHLH" evidence="7">
    <location>
        <begin position="96"/>
        <end position="147"/>
    </location>
</feature>
<keyword evidence="4" id="KW-0804">Transcription</keyword>
<dbReference type="AlphaFoldDB" id="A0A0B7NAX3"/>
<evidence type="ECO:0000259" key="7">
    <source>
        <dbReference type="PROSITE" id="PS50888"/>
    </source>
</evidence>
<name>A0A0B7NAX3_9FUNG</name>
<dbReference type="PANTHER" id="PTHR15741">
    <property type="entry name" value="BASIC HELIX-LOOP-HELIX ZIP TRANSCRIPTION FACTOR"/>
    <property type="match status" value="1"/>
</dbReference>
<evidence type="ECO:0000256" key="1">
    <source>
        <dbReference type="ARBA" id="ARBA00004123"/>
    </source>
</evidence>
<evidence type="ECO:0000256" key="3">
    <source>
        <dbReference type="ARBA" id="ARBA00023125"/>
    </source>
</evidence>
<dbReference type="PANTHER" id="PTHR15741:SF27">
    <property type="entry name" value="TRANSCRIPTION FACTOR AP-4"/>
    <property type="match status" value="1"/>
</dbReference>
<dbReference type="GO" id="GO:0005634">
    <property type="term" value="C:nucleus"/>
    <property type="evidence" value="ECO:0007669"/>
    <property type="project" value="UniProtKB-SubCell"/>
</dbReference>
<keyword evidence="3" id="KW-0238">DNA-binding</keyword>
<proteinExistence type="predicted"/>
<evidence type="ECO:0000313" key="8">
    <source>
        <dbReference type="EMBL" id="CEP12174.1"/>
    </source>
</evidence>
<feature type="region of interest" description="Disordered" evidence="6">
    <location>
        <begin position="57"/>
        <end position="77"/>
    </location>
</feature>
<evidence type="ECO:0000256" key="4">
    <source>
        <dbReference type="ARBA" id="ARBA00023163"/>
    </source>
</evidence>
<sequence>MHIGSSSSLLSASSFSPAAVASNTCSTGGIKINALFISPTNDNDEKEFRQSNIVQKYRQSTPHSSPSSIACGESRLGPKLKASSKRKTVELLSDDQKRANHIASEQKRRANIRIGFEQLVATVPTLSHGHKSEALILQKSVEHLRGLVESKLALKERARKLQLMLGEIPDEDSSEGELDFDF</sequence>
<dbReference type="InterPro" id="IPR036638">
    <property type="entry name" value="HLH_DNA-bd_sf"/>
</dbReference>
<dbReference type="STRING" id="35722.A0A0B7NAX3"/>
<evidence type="ECO:0000313" key="9">
    <source>
        <dbReference type="Proteomes" id="UP000054107"/>
    </source>
</evidence>
<dbReference type="SUPFAM" id="SSF47459">
    <property type="entry name" value="HLH, helix-loop-helix DNA-binding domain"/>
    <property type="match status" value="1"/>
</dbReference>
<gene>
    <name evidence="8" type="primary">PARPA_06107.1 scaffold 21287</name>
</gene>
<dbReference type="GO" id="GO:0046983">
    <property type="term" value="F:protein dimerization activity"/>
    <property type="evidence" value="ECO:0007669"/>
    <property type="project" value="InterPro"/>
</dbReference>
<organism evidence="8 9">
    <name type="scientific">Parasitella parasitica</name>
    <dbReference type="NCBI Taxonomy" id="35722"/>
    <lineage>
        <taxon>Eukaryota</taxon>
        <taxon>Fungi</taxon>
        <taxon>Fungi incertae sedis</taxon>
        <taxon>Mucoromycota</taxon>
        <taxon>Mucoromycotina</taxon>
        <taxon>Mucoromycetes</taxon>
        <taxon>Mucorales</taxon>
        <taxon>Mucorineae</taxon>
        <taxon>Mucoraceae</taxon>
        <taxon>Parasitella</taxon>
    </lineage>
</organism>
<dbReference type="InterPro" id="IPR057072">
    <property type="entry name" value="bHLH_INO4"/>
</dbReference>